<dbReference type="GO" id="GO:0016020">
    <property type="term" value="C:membrane"/>
    <property type="evidence" value="ECO:0007669"/>
    <property type="project" value="GOC"/>
</dbReference>
<dbReference type="Proteomes" id="UP000003856">
    <property type="component" value="Unassembled WGS sequence"/>
</dbReference>
<dbReference type="AlphaFoldDB" id="C5T872"/>
<protein>
    <submittedName>
        <fullName evidence="2">Endonuclease/exonuclease/phosphatase</fullName>
    </submittedName>
</protein>
<dbReference type="PANTHER" id="PTHR14859:SF1">
    <property type="entry name" value="PGAP2-INTERACTING PROTEIN"/>
    <property type="match status" value="1"/>
</dbReference>
<keyword evidence="2" id="KW-0269">Exonuclease</keyword>
<keyword evidence="3" id="KW-1185">Reference proteome</keyword>
<sequence length="255" mass="28259">MDSSTHSAPIAFKVLTVNVHKGFTTFNRRFILHELREAVRGVGADLVFLQEVLGTHARHASRVANFPQVPHYEFLADALWAQFAYGRNAVYDNGDHGNALLSKFPITHYENHDISVSGPEARGMLHCVLQPPGHQRPVHAICVHLGLRESHRQRQLQCVCELVHGLPADEPVVLAGDFNDWRNRAHGVLLRGAGLQEVFVQATGRPVRTFPAALPLLALDRIYVRNAAVHAPLALPKTPWNKLSDHAPLAAEILL</sequence>
<dbReference type="InterPro" id="IPR051916">
    <property type="entry name" value="GPI-anchor_lipid_remodeler"/>
</dbReference>
<reference evidence="2 3" key="1">
    <citation type="submission" date="2009-05" db="EMBL/GenBank/DDBJ databases">
        <title>The draft genome of Acidovorax delafieldii 2AN.</title>
        <authorList>
            <consortium name="US DOE Joint Genome Institute (JGI-PGF)"/>
            <person name="Lucas S."/>
            <person name="Copeland A."/>
            <person name="Lapidus A."/>
            <person name="Glavina del Rio T."/>
            <person name="Tice H."/>
            <person name="Bruce D."/>
            <person name="Goodwin L."/>
            <person name="Pitluck S."/>
            <person name="Larimer F."/>
            <person name="Land M.L."/>
            <person name="Hauser L."/>
            <person name="Shelobolina E.S."/>
            <person name="Picardal F."/>
            <person name="Roden E."/>
            <person name="Emerson D."/>
        </authorList>
    </citation>
    <scope>NUCLEOTIDE SEQUENCE [LARGE SCALE GENOMIC DNA]</scope>
    <source>
        <strain evidence="2 3">2AN</strain>
    </source>
</reference>
<dbReference type="Gene3D" id="3.60.10.10">
    <property type="entry name" value="Endonuclease/exonuclease/phosphatase"/>
    <property type="match status" value="1"/>
</dbReference>
<evidence type="ECO:0000313" key="2">
    <source>
        <dbReference type="EMBL" id="EER59319.1"/>
    </source>
</evidence>
<keyword evidence="2" id="KW-0540">Nuclease</keyword>
<dbReference type="RefSeq" id="WP_005798326.1">
    <property type="nucleotide sequence ID" value="NZ_ACQT01000138.1"/>
</dbReference>
<feature type="domain" description="Endonuclease/exonuclease/phosphatase" evidence="1">
    <location>
        <begin position="16"/>
        <end position="246"/>
    </location>
</feature>
<dbReference type="GO" id="GO:0006506">
    <property type="term" value="P:GPI anchor biosynthetic process"/>
    <property type="evidence" value="ECO:0007669"/>
    <property type="project" value="TreeGrafter"/>
</dbReference>
<evidence type="ECO:0000259" key="1">
    <source>
        <dbReference type="Pfam" id="PF03372"/>
    </source>
</evidence>
<dbReference type="GO" id="GO:0004527">
    <property type="term" value="F:exonuclease activity"/>
    <property type="evidence" value="ECO:0007669"/>
    <property type="project" value="UniProtKB-KW"/>
</dbReference>
<dbReference type="SUPFAM" id="SSF56219">
    <property type="entry name" value="DNase I-like"/>
    <property type="match status" value="1"/>
</dbReference>
<dbReference type="OrthoDB" id="9793162at2"/>
<dbReference type="Pfam" id="PF03372">
    <property type="entry name" value="Exo_endo_phos"/>
    <property type="match status" value="1"/>
</dbReference>
<name>C5T872_ACIDE</name>
<dbReference type="EMBL" id="ACQT01000138">
    <property type="protein sequence ID" value="EER59319.1"/>
    <property type="molecule type" value="Genomic_DNA"/>
</dbReference>
<comment type="caution">
    <text evidence="2">The sequence shown here is derived from an EMBL/GenBank/DDBJ whole genome shotgun (WGS) entry which is preliminary data.</text>
</comment>
<keyword evidence="2" id="KW-0255">Endonuclease</keyword>
<dbReference type="InterPro" id="IPR036691">
    <property type="entry name" value="Endo/exonu/phosph_ase_sf"/>
</dbReference>
<dbReference type="PATRIC" id="fig|573060.9.peg.1932"/>
<keyword evidence="2" id="KW-0378">Hydrolase</keyword>
<evidence type="ECO:0000313" key="3">
    <source>
        <dbReference type="Proteomes" id="UP000003856"/>
    </source>
</evidence>
<proteinExistence type="predicted"/>
<dbReference type="GO" id="GO:0004519">
    <property type="term" value="F:endonuclease activity"/>
    <property type="evidence" value="ECO:0007669"/>
    <property type="project" value="UniProtKB-KW"/>
</dbReference>
<organism evidence="2 3">
    <name type="scientific">Acidovorax delafieldii 2AN</name>
    <dbReference type="NCBI Taxonomy" id="573060"/>
    <lineage>
        <taxon>Bacteria</taxon>
        <taxon>Pseudomonadati</taxon>
        <taxon>Pseudomonadota</taxon>
        <taxon>Betaproteobacteria</taxon>
        <taxon>Burkholderiales</taxon>
        <taxon>Comamonadaceae</taxon>
        <taxon>Acidovorax</taxon>
    </lineage>
</organism>
<dbReference type="InterPro" id="IPR005135">
    <property type="entry name" value="Endo/exonuclease/phosphatase"/>
</dbReference>
<accession>C5T872</accession>
<dbReference type="PANTHER" id="PTHR14859">
    <property type="entry name" value="CALCOFLUOR WHITE HYPERSENSITIVE PROTEIN PRECURSOR"/>
    <property type="match status" value="1"/>
</dbReference>
<gene>
    <name evidence="2" type="ORF">AcdelDRAFT_3102</name>
</gene>